<protein>
    <recommendedName>
        <fullName evidence="1">Xylose isomerase-like TIM barrel domain-containing protein</fullName>
    </recommendedName>
</protein>
<gene>
    <name evidence="2" type="ORF">XBP1_2430058</name>
</gene>
<dbReference type="InterPro" id="IPR013022">
    <property type="entry name" value="Xyl_isomerase-like_TIM-brl"/>
</dbReference>
<organism evidence="2 3">
    <name type="scientific">Xenorhabdus bovienii str. puntauvense</name>
    <dbReference type="NCBI Taxonomy" id="1398201"/>
    <lineage>
        <taxon>Bacteria</taxon>
        <taxon>Pseudomonadati</taxon>
        <taxon>Pseudomonadota</taxon>
        <taxon>Gammaproteobacteria</taxon>
        <taxon>Enterobacterales</taxon>
        <taxon>Morganellaceae</taxon>
        <taxon>Xenorhabdus</taxon>
    </lineage>
</organism>
<dbReference type="Gene3D" id="3.20.20.150">
    <property type="entry name" value="Divalent-metal-dependent TIM barrel enzymes"/>
    <property type="match status" value="1"/>
</dbReference>
<evidence type="ECO:0000313" key="2">
    <source>
        <dbReference type="EMBL" id="CDG97064.1"/>
    </source>
</evidence>
<proteinExistence type="predicted"/>
<evidence type="ECO:0000313" key="3">
    <source>
        <dbReference type="Proteomes" id="UP000028511"/>
    </source>
</evidence>
<dbReference type="InterPro" id="IPR036237">
    <property type="entry name" value="Xyl_isomerase-like_sf"/>
</dbReference>
<name>A0A077NDU8_XENBV</name>
<feature type="domain" description="Xylose isomerase-like TIM barrel" evidence="1">
    <location>
        <begin position="20"/>
        <end position="251"/>
    </location>
</feature>
<dbReference type="HOGENOM" id="CLU_1069398_0_0_6"/>
<evidence type="ECO:0000259" key="1">
    <source>
        <dbReference type="Pfam" id="PF01261"/>
    </source>
</evidence>
<dbReference type="AlphaFoldDB" id="A0A077NDU8"/>
<dbReference type="SUPFAM" id="SSF51658">
    <property type="entry name" value="Xylose isomerase-like"/>
    <property type="match status" value="1"/>
</dbReference>
<accession>A0A077NDU8</accession>
<sequence>MNQFGLVSWCLPSDLFNTIELCRENSIQSLQIDFGGNGRGALLASYNLQKLRNSAIDNNVNITAIALNLYNDIGINPSSIECKSIFFEAIRLANELKISTLFIPSFRKSLIENDIDIINTAFFLQWCCDAAGSDFTVASENILTPEKSKILYQIVNRSNFKIIFDPANLYIAKVSPYNYLSELFNHLHTDVHIKSTTKGTFYNLNIDFRKIIKSIINSPNFLLHNFIFFIENDYRERDTLSIKEDIAWLKNNLKKVDQHD</sequence>
<dbReference type="Proteomes" id="UP000028511">
    <property type="component" value="Unassembled WGS sequence"/>
</dbReference>
<reference evidence="2" key="1">
    <citation type="submission" date="2013-07" db="EMBL/GenBank/DDBJ databases">
        <title>Sub-species coevolution in mutualistic symbiosis.</title>
        <authorList>
            <person name="Murfin K."/>
            <person name="Klassen J."/>
            <person name="Lee M."/>
            <person name="Forst S."/>
            <person name="Stock P."/>
            <person name="Goodrich-Blair H."/>
        </authorList>
    </citation>
    <scope>NUCLEOTIDE SEQUENCE [LARGE SCALE GENOMIC DNA]</scope>
    <source>
        <strain evidence="2">Puntauvense</strain>
    </source>
</reference>
<dbReference type="Pfam" id="PF01261">
    <property type="entry name" value="AP_endonuc_2"/>
    <property type="match status" value="1"/>
</dbReference>
<dbReference type="RefSeq" id="WP_038217534.1">
    <property type="nucleotide sequence ID" value="NZ_CAWLWN010000206.1"/>
</dbReference>
<dbReference type="EMBL" id="CBSW010000161">
    <property type="protein sequence ID" value="CDG97064.1"/>
    <property type="molecule type" value="Genomic_DNA"/>
</dbReference>
<comment type="caution">
    <text evidence="2">The sequence shown here is derived from an EMBL/GenBank/DDBJ whole genome shotgun (WGS) entry which is preliminary data.</text>
</comment>